<comment type="caution">
    <text evidence="8">The sequence shown here is derived from an EMBL/GenBank/DDBJ whole genome shotgun (WGS) entry which is preliminary data.</text>
</comment>
<dbReference type="CDD" id="cd12171">
    <property type="entry name" value="2-Hacid_dh_10"/>
    <property type="match status" value="1"/>
</dbReference>
<dbReference type="GO" id="GO:0016616">
    <property type="term" value="F:oxidoreductase activity, acting on the CH-OH group of donors, NAD or NADP as acceptor"/>
    <property type="evidence" value="ECO:0007669"/>
    <property type="project" value="InterPro"/>
</dbReference>
<dbReference type="Pfam" id="PF02826">
    <property type="entry name" value="2-Hacid_dh_C"/>
    <property type="match status" value="1"/>
</dbReference>
<dbReference type="PANTHER" id="PTHR42789:SF1">
    <property type="entry name" value="D-ISOMER SPECIFIC 2-HYDROXYACID DEHYDROGENASE FAMILY PROTEIN (AFU_ORTHOLOGUE AFUA_6G10090)"/>
    <property type="match status" value="1"/>
</dbReference>
<dbReference type="FunFam" id="3.40.50.720:FF:000203">
    <property type="entry name" value="D-3-phosphoglycerate dehydrogenase (SerA)"/>
    <property type="match status" value="1"/>
</dbReference>
<evidence type="ECO:0000256" key="5">
    <source>
        <dbReference type="SAM" id="MobiDB-lite"/>
    </source>
</evidence>
<evidence type="ECO:0000256" key="4">
    <source>
        <dbReference type="RuleBase" id="RU003719"/>
    </source>
</evidence>
<evidence type="ECO:0000313" key="8">
    <source>
        <dbReference type="EMBL" id="TDO54393.1"/>
    </source>
</evidence>
<organism evidence="8 9">
    <name type="scientific">Kribbella caucasensis</name>
    <dbReference type="NCBI Taxonomy" id="2512215"/>
    <lineage>
        <taxon>Bacteria</taxon>
        <taxon>Bacillati</taxon>
        <taxon>Actinomycetota</taxon>
        <taxon>Actinomycetes</taxon>
        <taxon>Propionibacteriales</taxon>
        <taxon>Kribbellaceae</taxon>
        <taxon>Kribbella</taxon>
    </lineage>
</organism>
<evidence type="ECO:0000259" key="7">
    <source>
        <dbReference type="Pfam" id="PF02826"/>
    </source>
</evidence>
<evidence type="ECO:0000313" key="9">
    <source>
        <dbReference type="Proteomes" id="UP000295388"/>
    </source>
</evidence>
<evidence type="ECO:0000256" key="2">
    <source>
        <dbReference type="ARBA" id="ARBA00023002"/>
    </source>
</evidence>
<comment type="similarity">
    <text evidence="1 4">Belongs to the D-isomer specific 2-hydroxyacid dehydrogenase family.</text>
</comment>
<name>A0A4R6KRI9_9ACTN</name>
<feature type="domain" description="D-isomer specific 2-hydroxyacid dehydrogenase catalytic" evidence="6">
    <location>
        <begin position="90"/>
        <end position="371"/>
    </location>
</feature>
<keyword evidence="9" id="KW-1185">Reference proteome</keyword>
<feature type="region of interest" description="Disordered" evidence="5">
    <location>
        <begin position="1"/>
        <end position="34"/>
    </location>
</feature>
<accession>A0A4R6KRI9</accession>
<dbReference type="Proteomes" id="UP000295388">
    <property type="component" value="Unassembled WGS sequence"/>
</dbReference>
<proteinExistence type="inferred from homology"/>
<evidence type="ECO:0000259" key="6">
    <source>
        <dbReference type="Pfam" id="PF00389"/>
    </source>
</evidence>
<dbReference type="AlphaFoldDB" id="A0A4R6KRI9"/>
<feature type="domain" description="D-isomer specific 2-hydroxyacid dehydrogenase NAD-binding" evidence="7">
    <location>
        <begin position="165"/>
        <end position="343"/>
    </location>
</feature>
<dbReference type="InterPro" id="IPR006139">
    <property type="entry name" value="D-isomer_2_OHA_DH_cat_dom"/>
</dbReference>
<dbReference type="SUPFAM" id="SSF52283">
    <property type="entry name" value="Formate/glycerate dehydrogenase catalytic domain-like"/>
    <property type="match status" value="1"/>
</dbReference>
<dbReference type="InterPro" id="IPR036291">
    <property type="entry name" value="NAD(P)-bd_dom_sf"/>
</dbReference>
<dbReference type="PROSITE" id="PS00671">
    <property type="entry name" value="D_2_HYDROXYACID_DH_3"/>
    <property type="match status" value="1"/>
</dbReference>
<dbReference type="Pfam" id="PF00389">
    <property type="entry name" value="2-Hacid_dh"/>
    <property type="match status" value="1"/>
</dbReference>
<dbReference type="GO" id="GO:0051287">
    <property type="term" value="F:NAD binding"/>
    <property type="evidence" value="ECO:0007669"/>
    <property type="project" value="InterPro"/>
</dbReference>
<dbReference type="InterPro" id="IPR029753">
    <property type="entry name" value="D-isomer_DH_CS"/>
</dbReference>
<dbReference type="InterPro" id="IPR050857">
    <property type="entry name" value="D-2-hydroxyacid_DH"/>
</dbReference>
<dbReference type="SUPFAM" id="SSF51735">
    <property type="entry name" value="NAD(P)-binding Rossmann-fold domains"/>
    <property type="match status" value="1"/>
</dbReference>
<reference evidence="8 9" key="1">
    <citation type="submission" date="2019-03" db="EMBL/GenBank/DDBJ databases">
        <title>Genomic Encyclopedia of Type Strains, Phase III (KMG-III): the genomes of soil and plant-associated and newly described type strains.</title>
        <authorList>
            <person name="Whitman W."/>
        </authorList>
    </citation>
    <scope>NUCLEOTIDE SEQUENCE [LARGE SCALE GENOMIC DNA]</scope>
    <source>
        <strain evidence="8 9">VKM Ac-2527</strain>
    </source>
</reference>
<dbReference type="Gene3D" id="3.40.50.720">
    <property type="entry name" value="NAD(P)-binding Rossmann-like Domain"/>
    <property type="match status" value="2"/>
</dbReference>
<dbReference type="EMBL" id="SNWQ01000001">
    <property type="protein sequence ID" value="TDO54393.1"/>
    <property type="molecule type" value="Genomic_DNA"/>
</dbReference>
<feature type="compositionally biased region" description="Low complexity" evidence="5">
    <location>
        <begin position="14"/>
        <end position="25"/>
    </location>
</feature>
<evidence type="ECO:0000256" key="3">
    <source>
        <dbReference type="ARBA" id="ARBA00023027"/>
    </source>
</evidence>
<keyword evidence="2 4" id="KW-0560">Oxidoreductase</keyword>
<dbReference type="PANTHER" id="PTHR42789">
    <property type="entry name" value="D-ISOMER SPECIFIC 2-HYDROXYACID DEHYDROGENASE FAMILY PROTEIN (AFU_ORTHOLOGUE AFUA_6G10090)"/>
    <property type="match status" value="1"/>
</dbReference>
<gene>
    <name evidence="8" type="ORF">EV643_101182</name>
</gene>
<protein>
    <submittedName>
        <fullName evidence="8">D-3-phosphoglycerate dehydrogenase</fullName>
    </submittedName>
</protein>
<evidence type="ECO:0000256" key="1">
    <source>
        <dbReference type="ARBA" id="ARBA00005854"/>
    </source>
</evidence>
<dbReference type="InterPro" id="IPR006140">
    <property type="entry name" value="D-isomer_DH_NAD-bd"/>
</dbReference>
<sequence>MGRPASRPLNALGSAMRSAAPASRPQEFDEHRRSPMRTVKALLAGDHFVRNEALATALSGLPDVAFDFRAVTLPWPLTPYGRVAEVDEASDAEDQLIEALPGVEIAVTQMGPFTERVLEAAPDLRFLVCCRGGPVNVNVPAATKRGITVASTPGRNAIAAAEHAVALMMGALRKLPQLQRTLEQGEWRSDLYAYDECGSELDGATVGLIGYGAIGSRVARVMLAFGARVLVVDPAIDPRSLPVGAEVVELDDLLRRSDVVSLHARLTEDTRGMIGADQLARMRQGAVLVNTARGGLLDYEATIDALESGRLGAAAFDVFESEPVPKDSRLLTAPNVVMTPHLAGATRQTAHRAASIAAEAVAAYLTGREPAGIQR</sequence>
<keyword evidence="3" id="KW-0520">NAD</keyword>